<feature type="domain" description="ABC transmembrane type-1" evidence="9">
    <location>
        <begin position="61"/>
        <end position="267"/>
    </location>
</feature>
<dbReference type="Pfam" id="PF00528">
    <property type="entry name" value="BPD_transp_1"/>
    <property type="match status" value="1"/>
</dbReference>
<dbReference type="PATRIC" id="fig|82380.11.peg.1135"/>
<feature type="transmembrane region" description="Helical" evidence="8">
    <location>
        <begin position="194"/>
        <end position="219"/>
    </location>
</feature>
<comment type="caution">
    <text evidence="10">The sequence shown here is derived from an EMBL/GenBank/DDBJ whole genome shotgun (WGS) entry which is preliminary data.</text>
</comment>
<name>A0A0F0LA01_9MICO</name>
<dbReference type="RefSeq" id="WP_045278530.1">
    <property type="nucleotide sequence ID" value="NZ_CAKKLT010000039.1"/>
</dbReference>
<dbReference type="EMBL" id="JYIW01000021">
    <property type="protein sequence ID" value="KJL29963.1"/>
    <property type="molecule type" value="Genomic_DNA"/>
</dbReference>
<evidence type="ECO:0000256" key="7">
    <source>
        <dbReference type="ARBA" id="ARBA00023136"/>
    </source>
</evidence>
<reference evidence="10 11" key="1">
    <citation type="submission" date="2015-02" db="EMBL/GenBank/DDBJ databases">
        <title>Draft genome sequences of ten Microbacterium spp. with emphasis on heavy metal contaminated environments.</title>
        <authorList>
            <person name="Corretto E."/>
        </authorList>
    </citation>
    <scope>NUCLEOTIDE SEQUENCE [LARGE SCALE GENOMIC DNA]</scope>
    <source>
        <strain evidence="10 11">BEL4b</strain>
    </source>
</reference>
<evidence type="ECO:0000313" key="10">
    <source>
        <dbReference type="EMBL" id="KJL29963.1"/>
    </source>
</evidence>
<dbReference type="PANTHER" id="PTHR42929">
    <property type="entry name" value="INNER MEMBRANE ABC TRANSPORTER PERMEASE PROTEIN YDCU-RELATED-RELATED"/>
    <property type="match status" value="1"/>
</dbReference>
<keyword evidence="3 8" id="KW-0813">Transport</keyword>
<comment type="subcellular location">
    <subcellularLocation>
        <location evidence="1 8">Cell membrane</location>
        <topology evidence="1 8">Multi-pass membrane protein</topology>
    </subcellularLocation>
</comment>
<keyword evidence="5 8" id="KW-0812">Transmembrane</keyword>
<feature type="transmembrane region" description="Helical" evidence="8">
    <location>
        <begin position="149"/>
        <end position="173"/>
    </location>
</feature>
<evidence type="ECO:0000313" key="11">
    <source>
        <dbReference type="Proteomes" id="UP000033640"/>
    </source>
</evidence>
<protein>
    <submittedName>
        <fullName evidence="10">Spermidine/putrescine transport system permease protein PotB</fullName>
    </submittedName>
</protein>
<dbReference type="InterPro" id="IPR000515">
    <property type="entry name" value="MetI-like"/>
</dbReference>
<dbReference type="GO" id="GO:0055085">
    <property type="term" value="P:transmembrane transport"/>
    <property type="evidence" value="ECO:0007669"/>
    <property type="project" value="InterPro"/>
</dbReference>
<dbReference type="AlphaFoldDB" id="A0A0F0LA01"/>
<dbReference type="PANTHER" id="PTHR42929:SF5">
    <property type="entry name" value="ABC TRANSPORTER PERMEASE PROTEIN"/>
    <property type="match status" value="1"/>
</dbReference>
<evidence type="ECO:0000256" key="8">
    <source>
        <dbReference type="RuleBase" id="RU363032"/>
    </source>
</evidence>
<organism evidence="10 11">
    <name type="scientific">Microbacterium oxydans</name>
    <dbReference type="NCBI Taxonomy" id="82380"/>
    <lineage>
        <taxon>Bacteria</taxon>
        <taxon>Bacillati</taxon>
        <taxon>Actinomycetota</taxon>
        <taxon>Actinomycetes</taxon>
        <taxon>Micrococcales</taxon>
        <taxon>Microbacteriaceae</taxon>
        <taxon>Microbacterium</taxon>
    </lineage>
</organism>
<proteinExistence type="inferred from homology"/>
<feature type="transmembrane region" description="Helical" evidence="8">
    <location>
        <begin position="246"/>
        <end position="266"/>
    </location>
</feature>
<evidence type="ECO:0000256" key="3">
    <source>
        <dbReference type="ARBA" id="ARBA00022448"/>
    </source>
</evidence>
<feature type="transmembrane region" description="Helical" evidence="8">
    <location>
        <begin position="64"/>
        <end position="84"/>
    </location>
</feature>
<dbReference type="SUPFAM" id="SSF161098">
    <property type="entry name" value="MetI-like"/>
    <property type="match status" value="1"/>
</dbReference>
<dbReference type="CDD" id="cd06261">
    <property type="entry name" value="TM_PBP2"/>
    <property type="match status" value="1"/>
</dbReference>
<dbReference type="Proteomes" id="UP000033640">
    <property type="component" value="Unassembled WGS sequence"/>
</dbReference>
<keyword evidence="6 8" id="KW-1133">Transmembrane helix</keyword>
<accession>A0A0F0LA01</accession>
<dbReference type="GO" id="GO:0005886">
    <property type="term" value="C:plasma membrane"/>
    <property type="evidence" value="ECO:0007669"/>
    <property type="project" value="UniProtKB-SubCell"/>
</dbReference>
<keyword evidence="4" id="KW-1003">Cell membrane</keyword>
<evidence type="ECO:0000256" key="1">
    <source>
        <dbReference type="ARBA" id="ARBA00004651"/>
    </source>
</evidence>
<evidence type="ECO:0000259" key="9">
    <source>
        <dbReference type="PROSITE" id="PS50928"/>
    </source>
</evidence>
<evidence type="ECO:0000256" key="4">
    <source>
        <dbReference type="ARBA" id="ARBA00022475"/>
    </source>
</evidence>
<dbReference type="OrthoDB" id="9808619at2"/>
<sequence>MSVRTRREPWLLLLPAIALLALAFITPVAGMLLMSVQSSAGGFTLDNFTRLFTSDYHLQAALRSLRLGVIQTIITLVLAIPLSYVMARAGSKVRSFLLIVVILPLMTSVVVRTFGWVVLMGPSGLLMKIPGAEFLVGGTQGFLGTETGVVIAMVQVLLPFAVLSILGVISGITPQLEEASRTLGAGFWRTLQHVVLPLAVPGIVAGASLVFVLSVSSFITPRFIGGAQIPVFAQTIYIDATTNLDWSFAAAQAVLLFAGVMLVLAATSRLGKQKV</sequence>
<dbReference type="PROSITE" id="PS50928">
    <property type="entry name" value="ABC_TM1"/>
    <property type="match status" value="1"/>
</dbReference>
<evidence type="ECO:0000256" key="6">
    <source>
        <dbReference type="ARBA" id="ARBA00022989"/>
    </source>
</evidence>
<feature type="transmembrane region" description="Helical" evidence="8">
    <location>
        <begin position="96"/>
        <end position="119"/>
    </location>
</feature>
<comment type="similarity">
    <text evidence="2">Belongs to the binding-protein-dependent transport system permease family. CysTW subfamily.</text>
</comment>
<dbReference type="InterPro" id="IPR035906">
    <property type="entry name" value="MetI-like_sf"/>
</dbReference>
<gene>
    <name evidence="10" type="primary">potB</name>
    <name evidence="10" type="ORF">RS83_01103</name>
</gene>
<evidence type="ECO:0000256" key="5">
    <source>
        <dbReference type="ARBA" id="ARBA00022692"/>
    </source>
</evidence>
<evidence type="ECO:0000256" key="2">
    <source>
        <dbReference type="ARBA" id="ARBA00007069"/>
    </source>
</evidence>
<keyword evidence="7 8" id="KW-0472">Membrane</keyword>
<dbReference type="Gene3D" id="1.10.3720.10">
    <property type="entry name" value="MetI-like"/>
    <property type="match status" value="1"/>
</dbReference>